<feature type="non-terminal residue" evidence="1">
    <location>
        <position position="1"/>
    </location>
</feature>
<dbReference type="AlphaFoldDB" id="A0A0P7ULN0"/>
<sequence>GVFLFVFQISVPLGHLIGAFHSVKTSASASIQSLQRDSTPEHELLITEPTLSLRDLGLTDLRPTCLNELVNRLLPSFPPEQRPRSIPSCSWRASHISTESFFKNKHGENVFALRTNE</sequence>
<dbReference type="Proteomes" id="UP000034805">
    <property type="component" value="Unassembled WGS sequence"/>
</dbReference>
<organism evidence="1 2">
    <name type="scientific">Scleropages formosus</name>
    <name type="common">Asian bonytongue</name>
    <name type="synonym">Osteoglossum formosum</name>
    <dbReference type="NCBI Taxonomy" id="113540"/>
    <lineage>
        <taxon>Eukaryota</taxon>
        <taxon>Metazoa</taxon>
        <taxon>Chordata</taxon>
        <taxon>Craniata</taxon>
        <taxon>Vertebrata</taxon>
        <taxon>Euteleostomi</taxon>
        <taxon>Actinopterygii</taxon>
        <taxon>Neopterygii</taxon>
        <taxon>Teleostei</taxon>
        <taxon>Osteoglossocephala</taxon>
        <taxon>Osteoglossomorpha</taxon>
        <taxon>Osteoglossiformes</taxon>
        <taxon>Osteoglossidae</taxon>
        <taxon>Scleropages</taxon>
    </lineage>
</organism>
<gene>
    <name evidence="1" type="ORF">Z043_105419</name>
</gene>
<evidence type="ECO:0000313" key="2">
    <source>
        <dbReference type="Proteomes" id="UP000034805"/>
    </source>
</evidence>
<reference evidence="1 2" key="1">
    <citation type="submission" date="2015-08" db="EMBL/GenBank/DDBJ databases">
        <title>The genome of the Asian arowana (Scleropages formosus).</title>
        <authorList>
            <person name="Tan M.H."/>
            <person name="Gan H.M."/>
            <person name="Croft L.J."/>
            <person name="Austin C.M."/>
        </authorList>
    </citation>
    <scope>NUCLEOTIDE SEQUENCE [LARGE SCALE GENOMIC DNA]</scope>
    <source>
        <strain evidence="1">Aro1</strain>
    </source>
</reference>
<proteinExistence type="predicted"/>
<evidence type="ECO:0000313" key="1">
    <source>
        <dbReference type="EMBL" id="KPP75334.1"/>
    </source>
</evidence>
<dbReference type="EMBL" id="JARO02001490">
    <property type="protein sequence ID" value="KPP75334.1"/>
    <property type="molecule type" value="Genomic_DNA"/>
</dbReference>
<accession>A0A0P7ULN0</accession>
<name>A0A0P7ULN0_SCLFO</name>
<protein>
    <submittedName>
        <fullName evidence="1">Uncharacterized protein</fullName>
    </submittedName>
</protein>
<comment type="caution">
    <text evidence="1">The sequence shown here is derived from an EMBL/GenBank/DDBJ whole genome shotgun (WGS) entry which is preliminary data.</text>
</comment>